<reference evidence="2" key="1">
    <citation type="submission" date="2025-08" db="UniProtKB">
        <authorList>
            <consortium name="RefSeq"/>
        </authorList>
    </citation>
    <scope>IDENTIFICATION</scope>
    <source>
        <tissue evidence="2">Blood</tissue>
    </source>
</reference>
<dbReference type="RefSeq" id="XP_074227455.1">
    <property type="nucleotide sequence ID" value="XM_074371354.1"/>
</dbReference>
<evidence type="ECO:0000313" key="2">
    <source>
        <dbReference type="RefSeq" id="XP_074227455.1"/>
    </source>
</evidence>
<protein>
    <submittedName>
        <fullName evidence="2">P53-induced death domain-containing protein 1 isoform X3</fullName>
    </submittedName>
</protein>
<keyword evidence="1" id="KW-1185">Reference proteome</keyword>
<organism evidence="1 2">
    <name type="scientific">Camelus bactrianus</name>
    <name type="common">Bactrian camel</name>
    <dbReference type="NCBI Taxonomy" id="9837"/>
    <lineage>
        <taxon>Eukaryota</taxon>
        <taxon>Metazoa</taxon>
        <taxon>Chordata</taxon>
        <taxon>Craniata</taxon>
        <taxon>Vertebrata</taxon>
        <taxon>Euteleostomi</taxon>
        <taxon>Mammalia</taxon>
        <taxon>Eutheria</taxon>
        <taxon>Laurasiatheria</taxon>
        <taxon>Artiodactyla</taxon>
        <taxon>Tylopoda</taxon>
        <taxon>Camelidae</taxon>
        <taxon>Camelus</taxon>
    </lineage>
</organism>
<proteinExistence type="predicted"/>
<name>A0AC58QYU7_CAMBA</name>
<evidence type="ECO:0000313" key="1">
    <source>
        <dbReference type="Proteomes" id="UP001732780"/>
    </source>
</evidence>
<accession>A0AC58QYU7</accession>
<dbReference type="Proteomes" id="UP001732780">
    <property type="component" value="Chromosome 10"/>
</dbReference>
<gene>
    <name evidence="2" type="primary">PIDD1</name>
</gene>
<sequence length="869" mass="95130">MAAVAEGLETESAAVEDAARDAADAVDAGLGVPPLLAGNRLSLDLYPRGCHRLLHLCAQQVPQLLEVEFLQLSSHEDPWLLEATLARLPWSLPRLRSLVLKGGQRRNALGACLQGSLTTLPASLSGLTHLAHLDLSFNSLETLPACVPQMCGLSALLLSHNCLSELPEALGALPALTFLAITHNRLETLPTALWSLSTLQRLDLSENLLDTLPPEIGGLSSLAELNLASNRLQSLPTSLGTPVVPEMPRLLLTSDVDSFPVTPQGCSVTLACGVRLQFPAGATATPVTIRYRLWLPEPRLVPLGPHDSLLSGVLELQPHGVAFLQEVGLWLLFVPPRARRCREVVVRTLSDNSWSDLETHLEEEAPKRLWARCQVPHFSWFLVVSRPVSNTCLVPPEGTLLCSSGHPGVKVTFPPGATEEPRHVHMQVVHVGSRGLPALLEEPEAAASPLLCLTQSGPPSFLQPVTVQLPLPPGITGLSLDRSRLHLLYRAPPAAAWDDITAQVALELTHLYARFQVTRFSWSVLPLASSVPPHPPVCTACLTPQLPRYWLWYTTATCVGGLARKAWERLRLHRVNLIALQRRRDPEQVLLQCLPRNKVDATLRRLLERYRGPEPSDTVDMFEGEKFFAAFEGGIDVDAGRPDCVEGRLRFVFYSHLRNVKEVYVTTALDRKAQAVRGQVSFYRGEVPEEVPEEAEAARQKKGMDTLWMATLPIKLPRLRGSEGPGHGASLSLAPLNLGDAETGFLTQSNLLTVAGRLGPDWPAVALHLGMPYHELQRIRHEFRDDLDGQIRHMLFSWAERQAGRPGAVGLLVQALEQSDRQDVAEEVQAILELGRRKYQEGIQRTSLAPGDLGPPGPSALQSPEPAQA</sequence>